<comment type="caution">
    <text evidence="7">The sequence shown here is derived from an EMBL/GenBank/DDBJ whole genome shotgun (WGS) entry which is preliminary data.</text>
</comment>
<evidence type="ECO:0000313" key="7">
    <source>
        <dbReference type="EMBL" id="MBB5208663.1"/>
    </source>
</evidence>
<dbReference type="GO" id="GO:0003681">
    <property type="term" value="F:bent DNA binding"/>
    <property type="evidence" value="ECO:0007669"/>
    <property type="project" value="TreeGrafter"/>
</dbReference>
<dbReference type="GO" id="GO:0003680">
    <property type="term" value="F:minor groove of adenine-thymine-rich DNA binding"/>
    <property type="evidence" value="ECO:0007669"/>
    <property type="project" value="TreeGrafter"/>
</dbReference>
<keyword evidence="3" id="KW-0963">Cytoplasm</keyword>
<dbReference type="Proteomes" id="UP000521199">
    <property type="component" value="Unassembled WGS sequence"/>
</dbReference>
<dbReference type="GO" id="GO:0000976">
    <property type="term" value="F:transcription cis-regulatory region binding"/>
    <property type="evidence" value="ECO:0007669"/>
    <property type="project" value="TreeGrafter"/>
</dbReference>
<dbReference type="PANTHER" id="PTHR38097:SF2">
    <property type="entry name" value="DNA-BINDING PROTEIN STPA"/>
    <property type="match status" value="1"/>
</dbReference>
<dbReference type="GO" id="GO:0001217">
    <property type="term" value="F:DNA-binding transcription repressor activity"/>
    <property type="evidence" value="ECO:0007669"/>
    <property type="project" value="TreeGrafter"/>
</dbReference>
<dbReference type="Pfam" id="PF00816">
    <property type="entry name" value="Histone_HNS"/>
    <property type="match status" value="1"/>
</dbReference>
<dbReference type="AlphaFoldDB" id="A0A7W8D676"/>
<evidence type="ECO:0000313" key="8">
    <source>
        <dbReference type="Proteomes" id="UP000521199"/>
    </source>
</evidence>
<feature type="region of interest" description="Disordered" evidence="5">
    <location>
        <begin position="60"/>
        <end position="106"/>
    </location>
</feature>
<dbReference type="GO" id="GO:0005829">
    <property type="term" value="C:cytosol"/>
    <property type="evidence" value="ECO:0007669"/>
    <property type="project" value="TreeGrafter"/>
</dbReference>
<name>A0A7W8D676_9GAMM</name>
<dbReference type="SMART" id="SM00528">
    <property type="entry name" value="HNS"/>
    <property type="match status" value="1"/>
</dbReference>
<dbReference type="GO" id="GO:0009295">
    <property type="term" value="C:nucleoid"/>
    <property type="evidence" value="ECO:0007669"/>
    <property type="project" value="UniProtKB-SubCell"/>
</dbReference>
<dbReference type="InterPro" id="IPR027444">
    <property type="entry name" value="H-NS_C_dom"/>
</dbReference>
<dbReference type="PANTHER" id="PTHR38097">
    <property type="match status" value="1"/>
</dbReference>
<feature type="domain" description="DNA-binding protein H-NS-like C-terminal" evidence="6">
    <location>
        <begin position="85"/>
        <end position="129"/>
    </location>
</feature>
<evidence type="ECO:0000256" key="4">
    <source>
        <dbReference type="ARBA" id="ARBA00023125"/>
    </source>
</evidence>
<evidence type="ECO:0000256" key="5">
    <source>
        <dbReference type="SAM" id="MobiDB-lite"/>
    </source>
</evidence>
<evidence type="ECO:0000256" key="3">
    <source>
        <dbReference type="ARBA" id="ARBA00022490"/>
    </source>
</evidence>
<organism evidence="7 8">
    <name type="scientific">Chiayiivirga flava</name>
    <dbReference type="NCBI Taxonomy" id="659595"/>
    <lineage>
        <taxon>Bacteria</taxon>
        <taxon>Pseudomonadati</taxon>
        <taxon>Pseudomonadota</taxon>
        <taxon>Gammaproteobacteria</taxon>
        <taxon>Lysobacterales</taxon>
        <taxon>Lysobacteraceae</taxon>
        <taxon>Chiayiivirga</taxon>
    </lineage>
</organism>
<keyword evidence="8" id="KW-1185">Reference proteome</keyword>
<dbReference type="InterPro" id="IPR037150">
    <property type="entry name" value="H-NS_C_dom_sf"/>
</dbReference>
<comment type="similarity">
    <text evidence="2">Belongs to the histone-like protein H-NS family.</text>
</comment>
<dbReference type="EMBL" id="JACHHP010000004">
    <property type="protein sequence ID" value="MBB5208663.1"/>
    <property type="molecule type" value="Genomic_DNA"/>
</dbReference>
<gene>
    <name evidence="7" type="ORF">HNQ52_002213</name>
</gene>
<protein>
    <submittedName>
        <fullName evidence="7">DNA-binding protein H-NS</fullName>
    </submittedName>
</protein>
<dbReference type="GO" id="GO:0032993">
    <property type="term" value="C:protein-DNA complex"/>
    <property type="evidence" value="ECO:0007669"/>
    <property type="project" value="TreeGrafter"/>
</dbReference>
<keyword evidence="4 7" id="KW-0238">DNA-binding</keyword>
<dbReference type="SUPFAM" id="SSF81273">
    <property type="entry name" value="H-NS histone-like proteins"/>
    <property type="match status" value="1"/>
</dbReference>
<reference evidence="7 8" key="1">
    <citation type="submission" date="2020-08" db="EMBL/GenBank/DDBJ databases">
        <title>Genomic Encyclopedia of Type Strains, Phase IV (KMG-IV): sequencing the most valuable type-strain genomes for metagenomic binning, comparative biology and taxonomic classification.</title>
        <authorList>
            <person name="Goeker M."/>
        </authorList>
    </citation>
    <scope>NUCLEOTIDE SEQUENCE [LARGE SCALE GENOMIC DNA]</scope>
    <source>
        <strain evidence="7 8">DSM 24163</strain>
    </source>
</reference>
<comment type="subcellular location">
    <subcellularLocation>
        <location evidence="1">Cytoplasm</location>
        <location evidence="1">Nucleoid</location>
    </subcellularLocation>
</comment>
<dbReference type="Gene3D" id="4.10.430.10">
    <property type="entry name" value="Histone-like protein H-NS, C-terminal domain"/>
    <property type="match status" value="1"/>
</dbReference>
<evidence type="ECO:0000256" key="2">
    <source>
        <dbReference type="ARBA" id="ARBA00010610"/>
    </source>
</evidence>
<accession>A0A7W8D676</accession>
<dbReference type="RefSeq" id="WP_183961206.1">
    <property type="nucleotide sequence ID" value="NZ_JACHHP010000004.1"/>
</dbReference>
<evidence type="ECO:0000256" key="1">
    <source>
        <dbReference type="ARBA" id="ARBA00004453"/>
    </source>
</evidence>
<proteinExistence type="inferred from homology"/>
<sequence length="129" mass="14080">MAIDLTSLSPKELEKLISNASREKKRKLKRAPLAAVRKKLTRQATAEGYSLYELFGVGSPAAGTAKRAPRKAAKSTGKTSARKGTSGRKVAPKYRNPDNAEQTWTGRGKQPLWFAALINAGKTREDLQI</sequence>
<evidence type="ECO:0000259" key="6">
    <source>
        <dbReference type="SMART" id="SM00528"/>
    </source>
</evidence>